<dbReference type="Gene3D" id="3.60.10.10">
    <property type="entry name" value="Endonuclease/exonuclease/phosphatase"/>
    <property type="match status" value="1"/>
</dbReference>
<protein>
    <recommendedName>
        <fullName evidence="3">Craniofacial development protein 2-like</fullName>
    </recommendedName>
</protein>
<keyword evidence="2" id="KW-1185">Reference proteome</keyword>
<evidence type="ECO:0000313" key="1">
    <source>
        <dbReference type="EMBL" id="KAK9745013.1"/>
    </source>
</evidence>
<dbReference type="Proteomes" id="UP001458880">
    <property type="component" value="Unassembled WGS sequence"/>
</dbReference>
<gene>
    <name evidence="1" type="ORF">QE152_g7322</name>
</gene>
<dbReference type="SUPFAM" id="SSF56219">
    <property type="entry name" value="DNase I-like"/>
    <property type="match status" value="1"/>
</dbReference>
<comment type="caution">
    <text evidence="1">The sequence shown here is derived from an EMBL/GenBank/DDBJ whole genome shotgun (WGS) entry which is preliminary data.</text>
</comment>
<sequence length="116" mass="13052">MNNGDIMIYSGVKNTERARAGVALLINKEAESRISNWKYISERLIKLDMRTLEGDKLSIIVAYGPIESDKKEEKDHFWEELQDEVDGAEPKIILLGDFNGRVGASSKENYPVGKHG</sequence>
<dbReference type="AlphaFoldDB" id="A0AAW1MH98"/>
<evidence type="ECO:0000313" key="2">
    <source>
        <dbReference type="Proteomes" id="UP001458880"/>
    </source>
</evidence>
<proteinExistence type="predicted"/>
<name>A0AAW1MH98_POPJA</name>
<organism evidence="1 2">
    <name type="scientific">Popillia japonica</name>
    <name type="common">Japanese beetle</name>
    <dbReference type="NCBI Taxonomy" id="7064"/>
    <lineage>
        <taxon>Eukaryota</taxon>
        <taxon>Metazoa</taxon>
        <taxon>Ecdysozoa</taxon>
        <taxon>Arthropoda</taxon>
        <taxon>Hexapoda</taxon>
        <taxon>Insecta</taxon>
        <taxon>Pterygota</taxon>
        <taxon>Neoptera</taxon>
        <taxon>Endopterygota</taxon>
        <taxon>Coleoptera</taxon>
        <taxon>Polyphaga</taxon>
        <taxon>Scarabaeiformia</taxon>
        <taxon>Scarabaeidae</taxon>
        <taxon>Rutelinae</taxon>
        <taxon>Popillia</taxon>
    </lineage>
</organism>
<reference evidence="1 2" key="1">
    <citation type="journal article" date="2024" name="BMC Genomics">
        <title>De novo assembly and annotation of Popillia japonica's genome with initial clues to its potential as an invasive pest.</title>
        <authorList>
            <person name="Cucini C."/>
            <person name="Boschi S."/>
            <person name="Funari R."/>
            <person name="Cardaioli E."/>
            <person name="Iannotti N."/>
            <person name="Marturano G."/>
            <person name="Paoli F."/>
            <person name="Bruttini M."/>
            <person name="Carapelli A."/>
            <person name="Frati F."/>
            <person name="Nardi F."/>
        </authorList>
    </citation>
    <scope>NUCLEOTIDE SEQUENCE [LARGE SCALE GENOMIC DNA]</scope>
    <source>
        <strain evidence="1">DMR45628</strain>
    </source>
</reference>
<dbReference type="InterPro" id="IPR036691">
    <property type="entry name" value="Endo/exonu/phosph_ase_sf"/>
</dbReference>
<evidence type="ECO:0008006" key="3">
    <source>
        <dbReference type="Google" id="ProtNLM"/>
    </source>
</evidence>
<accession>A0AAW1MH98</accession>
<dbReference type="EMBL" id="JASPKY010000053">
    <property type="protein sequence ID" value="KAK9745013.1"/>
    <property type="molecule type" value="Genomic_DNA"/>
</dbReference>